<dbReference type="EMBL" id="JADBJN010000003">
    <property type="protein sequence ID" value="KAG5671668.1"/>
    <property type="molecule type" value="Genomic_DNA"/>
</dbReference>
<gene>
    <name evidence="1" type="ORF">PVAND_001856</name>
</gene>
<keyword evidence="2" id="KW-1185">Reference proteome</keyword>
<protein>
    <submittedName>
        <fullName evidence="1">Uncharacterized protein</fullName>
    </submittedName>
</protein>
<proteinExistence type="predicted"/>
<evidence type="ECO:0000313" key="2">
    <source>
        <dbReference type="Proteomes" id="UP001107558"/>
    </source>
</evidence>
<reference evidence="1" key="1">
    <citation type="submission" date="2021-03" db="EMBL/GenBank/DDBJ databases">
        <title>Chromosome level genome of the anhydrobiotic midge Polypedilum vanderplanki.</title>
        <authorList>
            <person name="Yoshida Y."/>
            <person name="Kikawada T."/>
            <person name="Gusev O."/>
        </authorList>
    </citation>
    <scope>NUCLEOTIDE SEQUENCE</scope>
    <source>
        <strain evidence="1">NIAS01</strain>
        <tissue evidence="1">Whole body or cell culture</tissue>
    </source>
</reference>
<name>A0A9J6BP86_POLVA</name>
<dbReference type="Proteomes" id="UP001107558">
    <property type="component" value="Chromosome 3"/>
</dbReference>
<accession>A0A9J6BP86</accession>
<organism evidence="1 2">
    <name type="scientific">Polypedilum vanderplanki</name>
    <name type="common">Sleeping chironomid midge</name>
    <dbReference type="NCBI Taxonomy" id="319348"/>
    <lineage>
        <taxon>Eukaryota</taxon>
        <taxon>Metazoa</taxon>
        <taxon>Ecdysozoa</taxon>
        <taxon>Arthropoda</taxon>
        <taxon>Hexapoda</taxon>
        <taxon>Insecta</taxon>
        <taxon>Pterygota</taxon>
        <taxon>Neoptera</taxon>
        <taxon>Endopterygota</taxon>
        <taxon>Diptera</taxon>
        <taxon>Nematocera</taxon>
        <taxon>Chironomoidea</taxon>
        <taxon>Chironomidae</taxon>
        <taxon>Chironominae</taxon>
        <taxon>Polypedilum</taxon>
        <taxon>Polypedilum</taxon>
    </lineage>
</organism>
<evidence type="ECO:0000313" key="1">
    <source>
        <dbReference type="EMBL" id="KAG5671668.1"/>
    </source>
</evidence>
<dbReference type="AlphaFoldDB" id="A0A9J6BP86"/>
<comment type="caution">
    <text evidence="1">The sequence shown here is derived from an EMBL/GenBank/DDBJ whole genome shotgun (WGS) entry which is preliminary data.</text>
</comment>
<sequence>MLETLLKRYGPTARYKQLSKNSIIWKGNNEEVVFEIERLTIEVLKELGIYANSTNDVGGSGGTAERKSLFIVYLTKLKDEDDRCFFVKIIG</sequence>